<proteinExistence type="predicted"/>
<gene>
    <name evidence="1" type="ORF">RFULGI_LOCUS3326</name>
</gene>
<comment type="caution">
    <text evidence="1">The sequence shown here is derived from an EMBL/GenBank/DDBJ whole genome shotgun (WGS) entry which is preliminary data.</text>
</comment>
<name>A0A9N9A7H1_9GLOM</name>
<sequence>MSDSLIDLETKNNISVELVAGETSEATNLVVEIESDDKQDIQLS</sequence>
<evidence type="ECO:0000313" key="2">
    <source>
        <dbReference type="Proteomes" id="UP000789396"/>
    </source>
</evidence>
<organism evidence="1 2">
    <name type="scientific">Racocetra fulgida</name>
    <dbReference type="NCBI Taxonomy" id="60492"/>
    <lineage>
        <taxon>Eukaryota</taxon>
        <taxon>Fungi</taxon>
        <taxon>Fungi incertae sedis</taxon>
        <taxon>Mucoromycota</taxon>
        <taxon>Glomeromycotina</taxon>
        <taxon>Glomeromycetes</taxon>
        <taxon>Diversisporales</taxon>
        <taxon>Gigasporaceae</taxon>
        <taxon>Racocetra</taxon>
    </lineage>
</organism>
<feature type="non-terminal residue" evidence="1">
    <location>
        <position position="44"/>
    </location>
</feature>
<accession>A0A9N9A7H1</accession>
<dbReference type="OrthoDB" id="2474270at2759"/>
<dbReference type="AlphaFoldDB" id="A0A9N9A7H1"/>
<evidence type="ECO:0000313" key="1">
    <source>
        <dbReference type="EMBL" id="CAG8520482.1"/>
    </source>
</evidence>
<reference evidence="1" key="1">
    <citation type="submission" date="2021-06" db="EMBL/GenBank/DDBJ databases">
        <authorList>
            <person name="Kallberg Y."/>
            <person name="Tangrot J."/>
            <person name="Rosling A."/>
        </authorList>
    </citation>
    <scope>NUCLEOTIDE SEQUENCE</scope>
    <source>
        <strain evidence="1">IN212</strain>
    </source>
</reference>
<protein>
    <submittedName>
        <fullName evidence="1">7666_t:CDS:1</fullName>
    </submittedName>
</protein>
<dbReference type="EMBL" id="CAJVPZ010002866">
    <property type="protein sequence ID" value="CAG8520482.1"/>
    <property type="molecule type" value="Genomic_DNA"/>
</dbReference>
<keyword evidence="2" id="KW-1185">Reference proteome</keyword>
<dbReference type="Proteomes" id="UP000789396">
    <property type="component" value="Unassembled WGS sequence"/>
</dbReference>